<protein>
    <submittedName>
        <fullName evidence="2">Os02g0161050 protein</fullName>
    </submittedName>
</protein>
<name>A0A0P0VF14_ORYSJ</name>
<proteinExistence type="predicted"/>
<feature type="region of interest" description="Disordered" evidence="1">
    <location>
        <begin position="1"/>
        <end position="40"/>
    </location>
</feature>
<organism evidence="2 3">
    <name type="scientific">Oryza sativa subsp. japonica</name>
    <name type="common">Rice</name>
    <dbReference type="NCBI Taxonomy" id="39947"/>
    <lineage>
        <taxon>Eukaryota</taxon>
        <taxon>Viridiplantae</taxon>
        <taxon>Streptophyta</taxon>
        <taxon>Embryophyta</taxon>
        <taxon>Tracheophyta</taxon>
        <taxon>Spermatophyta</taxon>
        <taxon>Magnoliopsida</taxon>
        <taxon>Liliopsida</taxon>
        <taxon>Poales</taxon>
        <taxon>Poaceae</taxon>
        <taxon>BOP clade</taxon>
        <taxon>Oryzoideae</taxon>
        <taxon>Oryzeae</taxon>
        <taxon>Oryzinae</taxon>
        <taxon>Oryza</taxon>
        <taxon>Oryza sativa</taxon>
    </lineage>
</organism>
<keyword evidence="3" id="KW-1185">Reference proteome</keyword>
<reference evidence="3" key="1">
    <citation type="journal article" date="2005" name="Nature">
        <title>The map-based sequence of the rice genome.</title>
        <authorList>
            <consortium name="International rice genome sequencing project (IRGSP)"/>
            <person name="Matsumoto T."/>
            <person name="Wu J."/>
            <person name="Kanamori H."/>
            <person name="Katayose Y."/>
            <person name="Fujisawa M."/>
            <person name="Namiki N."/>
            <person name="Mizuno H."/>
            <person name="Yamamoto K."/>
            <person name="Antonio B.A."/>
            <person name="Baba T."/>
            <person name="Sakata K."/>
            <person name="Nagamura Y."/>
            <person name="Aoki H."/>
            <person name="Arikawa K."/>
            <person name="Arita K."/>
            <person name="Bito T."/>
            <person name="Chiden Y."/>
            <person name="Fujitsuka N."/>
            <person name="Fukunaka R."/>
            <person name="Hamada M."/>
            <person name="Harada C."/>
            <person name="Hayashi A."/>
            <person name="Hijishita S."/>
            <person name="Honda M."/>
            <person name="Hosokawa S."/>
            <person name="Ichikawa Y."/>
            <person name="Idonuma A."/>
            <person name="Iijima M."/>
            <person name="Ikeda M."/>
            <person name="Ikeno M."/>
            <person name="Ito K."/>
            <person name="Ito S."/>
            <person name="Ito T."/>
            <person name="Ito Y."/>
            <person name="Ito Y."/>
            <person name="Iwabuchi A."/>
            <person name="Kamiya K."/>
            <person name="Karasawa W."/>
            <person name="Kurita K."/>
            <person name="Katagiri S."/>
            <person name="Kikuta A."/>
            <person name="Kobayashi H."/>
            <person name="Kobayashi N."/>
            <person name="Machita K."/>
            <person name="Maehara T."/>
            <person name="Masukawa M."/>
            <person name="Mizubayashi T."/>
            <person name="Mukai Y."/>
            <person name="Nagasaki H."/>
            <person name="Nagata Y."/>
            <person name="Naito S."/>
            <person name="Nakashima M."/>
            <person name="Nakama Y."/>
            <person name="Nakamichi Y."/>
            <person name="Nakamura M."/>
            <person name="Meguro A."/>
            <person name="Negishi M."/>
            <person name="Ohta I."/>
            <person name="Ohta T."/>
            <person name="Okamoto M."/>
            <person name="Ono N."/>
            <person name="Saji S."/>
            <person name="Sakaguchi M."/>
            <person name="Sakai K."/>
            <person name="Shibata M."/>
            <person name="Shimokawa T."/>
            <person name="Song J."/>
            <person name="Takazaki Y."/>
            <person name="Terasawa K."/>
            <person name="Tsugane M."/>
            <person name="Tsuji K."/>
            <person name="Ueda S."/>
            <person name="Waki K."/>
            <person name="Yamagata H."/>
            <person name="Yamamoto M."/>
            <person name="Yamamoto S."/>
            <person name="Yamane H."/>
            <person name="Yoshiki S."/>
            <person name="Yoshihara R."/>
            <person name="Yukawa K."/>
            <person name="Zhong H."/>
            <person name="Yano M."/>
            <person name="Yuan Q."/>
            <person name="Ouyang S."/>
            <person name="Liu J."/>
            <person name="Jones K.M."/>
            <person name="Gansberger K."/>
            <person name="Moffat K."/>
            <person name="Hill J."/>
            <person name="Bera J."/>
            <person name="Fadrosh D."/>
            <person name="Jin S."/>
            <person name="Johri S."/>
            <person name="Kim M."/>
            <person name="Overton L."/>
            <person name="Reardon M."/>
            <person name="Tsitrin T."/>
            <person name="Vuong H."/>
            <person name="Weaver B."/>
            <person name="Ciecko A."/>
            <person name="Tallon L."/>
            <person name="Jackson J."/>
            <person name="Pai G."/>
            <person name="Aken S.V."/>
            <person name="Utterback T."/>
            <person name="Reidmuller S."/>
            <person name="Feldblyum T."/>
            <person name="Hsiao J."/>
            <person name="Zismann V."/>
            <person name="Iobst S."/>
            <person name="de Vazeille A.R."/>
            <person name="Buell C.R."/>
            <person name="Ying K."/>
            <person name="Li Y."/>
            <person name="Lu T."/>
            <person name="Huang Y."/>
            <person name="Zhao Q."/>
            <person name="Feng Q."/>
            <person name="Zhang L."/>
            <person name="Zhu J."/>
            <person name="Weng Q."/>
            <person name="Mu J."/>
            <person name="Lu Y."/>
            <person name="Fan D."/>
            <person name="Liu Y."/>
            <person name="Guan J."/>
            <person name="Zhang Y."/>
            <person name="Yu S."/>
            <person name="Liu X."/>
            <person name="Zhang Y."/>
            <person name="Hong G."/>
            <person name="Han B."/>
            <person name="Choisne N."/>
            <person name="Demange N."/>
            <person name="Orjeda G."/>
            <person name="Samain S."/>
            <person name="Cattolico L."/>
            <person name="Pelletier E."/>
            <person name="Couloux A."/>
            <person name="Segurens B."/>
            <person name="Wincker P."/>
            <person name="D'Hont A."/>
            <person name="Scarpelli C."/>
            <person name="Weissenbach J."/>
            <person name="Salanoubat M."/>
            <person name="Quetier F."/>
            <person name="Yu Y."/>
            <person name="Kim H.R."/>
            <person name="Rambo T."/>
            <person name="Currie J."/>
            <person name="Collura K."/>
            <person name="Luo M."/>
            <person name="Yang T."/>
            <person name="Ammiraju J.S.S."/>
            <person name="Engler F."/>
            <person name="Soderlund C."/>
            <person name="Wing R.A."/>
            <person name="Palmer L.E."/>
            <person name="de la Bastide M."/>
            <person name="Spiegel L."/>
            <person name="Nascimento L."/>
            <person name="Zutavern T."/>
            <person name="O'Shaughnessy A."/>
            <person name="Dike S."/>
            <person name="Dedhia N."/>
            <person name="Preston R."/>
            <person name="Balija V."/>
            <person name="McCombie W.R."/>
            <person name="Chow T."/>
            <person name="Chen H."/>
            <person name="Chung M."/>
            <person name="Chen C."/>
            <person name="Shaw J."/>
            <person name="Wu H."/>
            <person name="Hsiao K."/>
            <person name="Chao Y."/>
            <person name="Chu M."/>
            <person name="Cheng C."/>
            <person name="Hour A."/>
            <person name="Lee P."/>
            <person name="Lin S."/>
            <person name="Lin Y."/>
            <person name="Liou J."/>
            <person name="Liu S."/>
            <person name="Hsing Y."/>
            <person name="Raghuvanshi S."/>
            <person name="Mohanty A."/>
            <person name="Bharti A.K."/>
            <person name="Gaur A."/>
            <person name="Gupta V."/>
            <person name="Kumar D."/>
            <person name="Ravi V."/>
            <person name="Vij S."/>
            <person name="Kapur A."/>
            <person name="Khurana P."/>
            <person name="Khurana P."/>
            <person name="Khurana J.P."/>
            <person name="Tyagi A.K."/>
            <person name="Gaikwad K."/>
            <person name="Singh A."/>
            <person name="Dalal V."/>
            <person name="Srivastava S."/>
            <person name="Dixit A."/>
            <person name="Pal A.K."/>
            <person name="Ghazi I.A."/>
            <person name="Yadav M."/>
            <person name="Pandit A."/>
            <person name="Bhargava A."/>
            <person name="Sureshbabu K."/>
            <person name="Batra K."/>
            <person name="Sharma T.R."/>
            <person name="Mohapatra T."/>
            <person name="Singh N.K."/>
            <person name="Messing J."/>
            <person name="Nelson A.B."/>
            <person name="Fuks G."/>
            <person name="Kavchok S."/>
            <person name="Keizer G."/>
            <person name="Linton E."/>
            <person name="Llaca V."/>
            <person name="Song R."/>
            <person name="Tanyolac B."/>
            <person name="Young S."/>
            <person name="Ho-Il K."/>
            <person name="Hahn J.H."/>
            <person name="Sangsakoo G."/>
            <person name="Vanavichit A."/>
            <person name="de Mattos Luiz.A.T."/>
            <person name="Zimmer P.D."/>
            <person name="Malone G."/>
            <person name="Dellagostin O."/>
            <person name="de Oliveira A.C."/>
            <person name="Bevan M."/>
            <person name="Bancroft I."/>
            <person name="Minx P."/>
            <person name="Cordum H."/>
            <person name="Wilson R."/>
            <person name="Cheng Z."/>
            <person name="Jin W."/>
            <person name="Jiang J."/>
            <person name="Leong S.A."/>
            <person name="Iwama H."/>
            <person name="Gojobori T."/>
            <person name="Itoh T."/>
            <person name="Niimura Y."/>
            <person name="Fujii Y."/>
            <person name="Habara T."/>
            <person name="Sakai H."/>
            <person name="Sato Y."/>
            <person name="Wilson G."/>
            <person name="Kumar K."/>
            <person name="McCouch S."/>
            <person name="Juretic N."/>
            <person name="Hoen D."/>
            <person name="Wright S."/>
            <person name="Bruskiewich R."/>
            <person name="Bureau T."/>
            <person name="Miyao A."/>
            <person name="Hirochika H."/>
            <person name="Nishikawa T."/>
            <person name="Kadowaki K."/>
            <person name="Sugiura M."/>
            <person name="Burr B."/>
            <person name="Sasaki T."/>
        </authorList>
    </citation>
    <scope>NUCLEOTIDE SEQUENCE [LARGE SCALE GENOMIC DNA]</scope>
    <source>
        <strain evidence="3">cv. Nipponbare</strain>
    </source>
</reference>
<dbReference type="InParanoid" id="A0A0P0VF14"/>
<dbReference type="PaxDb" id="39947-A0A0P0VF14"/>
<dbReference type="EMBL" id="AP014958">
    <property type="protein sequence ID" value="BAS77109.1"/>
    <property type="molecule type" value="Genomic_DNA"/>
</dbReference>
<dbReference type="Proteomes" id="UP000059680">
    <property type="component" value="Chromosome 2"/>
</dbReference>
<reference evidence="2 3" key="2">
    <citation type="journal article" date="2013" name="Plant Cell Physiol.">
        <title>Rice Annotation Project Database (RAP-DB): an integrative and interactive database for rice genomics.</title>
        <authorList>
            <person name="Sakai H."/>
            <person name="Lee S.S."/>
            <person name="Tanaka T."/>
            <person name="Numa H."/>
            <person name="Kim J."/>
            <person name="Kawahara Y."/>
            <person name="Wakimoto H."/>
            <person name="Yang C.C."/>
            <person name="Iwamoto M."/>
            <person name="Abe T."/>
            <person name="Yamada Y."/>
            <person name="Muto A."/>
            <person name="Inokuchi H."/>
            <person name="Ikemura T."/>
            <person name="Matsumoto T."/>
            <person name="Sasaki T."/>
            <person name="Itoh T."/>
        </authorList>
    </citation>
    <scope>NUCLEOTIDE SEQUENCE [LARGE SCALE GENOMIC DNA]</scope>
    <source>
        <strain evidence="3">cv. Nipponbare</strain>
    </source>
</reference>
<sequence>MPPEHSPRSHGSSALSSATRHHAARWAPQPPRAWLVGRSPRGPTGGKVGFLLVAQLAVVGGGWRRLAAAA</sequence>
<evidence type="ECO:0000256" key="1">
    <source>
        <dbReference type="SAM" id="MobiDB-lite"/>
    </source>
</evidence>
<evidence type="ECO:0000313" key="3">
    <source>
        <dbReference type="Proteomes" id="UP000059680"/>
    </source>
</evidence>
<dbReference type="AlphaFoldDB" id="A0A0P0VF14"/>
<reference evidence="2 3" key="3">
    <citation type="journal article" date="2013" name="Rice">
        <title>Improvement of the Oryza sativa Nipponbare reference genome using next generation sequence and optical map data.</title>
        <authorList>
            <person name="Kawahara Y."/>
            <person name="de la Bastide M."/>
            <person name="Hamilton J.P."/>
            <person name="Kanamori H."/>
            <person name="McCombie W.R."/>
            <person name="Ouyang S."/>
            <person name="Schwartz D.C."/>
            <person name="Tanaka T."/>
            <person name="Wu J."/>
            <person name="Zhou S."/>
            <person name="Childs K.L."/>
            <person name="Davidson R.M."/>
            <person name="Lin H."/>
            <person name="Quesada-Ocampo L."/>
            <person name="Vaillancourt B."/>
            <person name="Sakai H."/>
            <person name="Lee S.S."/>
            <person name="Kim J."/>
            <person name="Numa H."/>
            <person name="Itoh T."/>
            <person name="Buell C.R."/>
            <person name="Matsumoto T."/>
        </authorList>
    </citation>
    <scope>NUCLEOTIDE SEQUENCE [LARGE SCALE GENOMIC DNA]</scope>
    <source>
        <strain evidence="3">cv. Nipponbare</strain>
    </source>
</reference>
<feature type="compositionally biased region" description="Polar residues" evidence="1">
    <location>
        <begin position="9"/>
        <end position="18"/>
    </location>
</feature>
<accession>A0A0P0VF14</accession>
<dbReference type="Gramene" id="Os02t0161050-01">
    <property type="protein sequence ID" value="Os02t0161050-01"/>
    <property type="gene ID" value="Os02g0161050"/>
</dbReference>
<evidence type="ECO:0000313" key="2">
    <source>
        <dbReference type="EMBL" id="BAS77109.1"/>
    </source>
</evidence>
<gene>
    <name evidence="2" type="ordered locus">Os02g0161050</name>
    <name evidence="2" type="ORF">OSNPB_020161050</name>
</gene>